<accession>A0A226DR88</accession>
<keyword evidence="3" id="KW-1185">Reference proteome</keyword>
<dbReference type="PROSITE" id="PS00028">
    <property type="entry name" value="ZINC_FINGER_C2H2_1"/>
    <property type="match status" value="1"/>
</dbReference>
<protein>
    <submittedName>
        <fullName evidence="2">Zinc finger protein klf1</fullName>
    </submittedName>
</protein>
<dbReference type="Proteomes" id="UP000198287">
    <property type="component" value="Unassembled WGS sequence"/>
</dbReference>
<dbReference type="InterPro" id="IPR013087">
    <property type="entry name" value="Znf_C2H2_type"/>
</dbReference>
<evidence type="ECO:0000259" key="1">
    <source>
        <dbReference type="PROSITE" id="PS00028"/>
    </source>
</evidence>
<dbReference type="SMART" id="SM00355">
    <property type="entry name" value="ZnF_C2H2"/>
    <property type="match status" value="1"/>
</dbReference>
<dbReference type="SUPFAM" id="SSF57667">
    <property type="entry name" value="beta-beta-alpha zinc fingers"/>
    <property type="match status" value="1"/>
</dbReference>
<organism evidence="2 3">
    <name type="scientific">Folsomia candida</name>
    <name type="common">Springtail</name>
    <dbReference type="NCBI Taxonomy" id="158441"/>
    <lineage>
        <taxon>Eukaryota</taxon>
        <taxon>Metazoa</taxon>
        <taxon>Ecdysozoa</taxon>
        <taxon>Arthropoda</taxon>
        <taxon>Hexapoda</taxon>
        <taxon>Collembola</taxon>
        <taxon>Entomobryomorpha</taxon>
        <taxon>Isotomoidea</taxon>
        <taxon>Isotomidae</taxon>
        <taxon>Proisotominae</taxon>
        <taxon>Folsomia</taxon>
    </lineage>
</organism>
<sequence length="392" mass="44566">MERDDLVLDIKYSPNRRHGDDDDDLKIHPGNIKQEPSHILGGFIWPGPINIDEPPNLCDNLNADQLIKTEPIGYHDVDISSQNNNRLPEDINSLEEQEVFNLTAFRRSLELISHFRTHGPRPKVPQCPHCPASFTTRFSLKRHISKLHPTAGNGSMSIQTFKTQKLIEKRPDPVVKEIDSDDERFLDELEREQEKKSVGNIKTDETKEMCSNSCPIFIKPEPIDAGKIMDFRCLMRFFQFFLLNIEPFLPLLQFICNGLTSIFLSVQSLSNRIDSGYPDSPEVKTPMGEVMAEMTSLFEAVDLMKPIIEELARHEGELLDQVTVNNITDPIMLIIYGADPLFKKLEILENALQPGDSEGRQVIKNISDVLTQTSETVTKVLKMLNEMDALIN</sequence>
<name>A0A226DR88_FOLCA</name>
<reference evidence="2 3" key="1">
    <citation type="submission" date="2015-12" db="EMBL/GenBank/DDBJ databases">
        <title>The genome of Folsomia candida.</title>
        <authorList>
            <person name="Faddeeva A."/>
            <person name="Derks M.F."/>
            <person name="Anvar Y."/>
            <person name="Smit S."/>
            <person name="Van Straalen N."/>
            <person name="Roelofs D."/>
        </authorList>
    </citation>
    <scope>NUCLEOTIDE SEQUENCE [LARGE SCALE GENOMIC DNA]</scope>
    <source>
        <strain evidence="2 3">VU population</strain>
        <tissue evidence="2">Whole body</tissue>
    </source>
</reference>
<evidence type="ECO:0000313" key="2">
    <source>
        <dbReference type="EMBL" id="OXA47364.1"/>
    </source>
</evidence>
<dbReference type="InterPro" id="IPR036236">
    <property type="entry name" value="Znf_C2H2_sf"/>
</dbReference>
<proteinExistence type="predicted"/>
<dbReference type="AlphaFoldDB" id="A0A226DR88"/>
<feature type="domain" description="C2H2-type" evidence="1">
    <location>
        <begin position="127"/>
        <end position="148"/>
    </location>
</feature>
<comment type="caution">
    <text evidence="2">The sequence shown here is derived from an EMBL/GenBank/DDBJ whole genome shotgun (WGS) entry which is preliminary data.</text>
</comment>
<gene>
    <name evidence="2" type="ORF">Fcan01_17723</name>
</gene>
<dbReference type="EMBL" id="LNIX01000013">
    <property type="protein sequence ID" value="OXA47364.1"/>
    <property type="molecule type" value="Genomic_DNA"/>
</dbReference>
<dbReference type="Gene3D" id="3.30.160.60">
    <property type="entry name" value="Classic Zinc Finger"/>
    <property type="match status" value="1"/>
</dbReference>
<evidence type="ECO:0000313" key="3">
    <source>
        <dbReference type="Proteomes" id="UP000198287"/>
    </source>
</evidence>